<keyword evidence="9" id="KW-1185">Reference proteome</keyword>
<keyword evidence="4 7" id="KW-1133">Transmembrane helix</keyword>
<name>A0A165VR31_9AGAM</name>
<dbReference type="InParanoid" id="A0A165VR31"/>
<feature type="transmembrane region" description="Helical" evidence="7">
    <location>
        <begin position="87"/>
        <end position="112"/>
    </location>
</feature>
<dbReference type="GO" id="GO:0016020">
    <property type="term" value="C:membrane"/>
    <property type="evidence" value="ECO:0007669"/>
    <property type="project" value="UniProtKB-SubCell"/>
</dbReference>
<evidence type="ECO:0000256" key="5">
    <source>
        <dbReference type="ARBA" id="ARBA00023136"/>
    </source>
</evidence>
<dbReference type="PANTHER" id="PTHR11206">
    <property type="entry name" value="MULTIDRUG RESISTANCE PROTEIN"/>
    <property type="match status" value="1"/>
</dbReference>
<dbReference type="NCBIfam" id="TIGR00797">
    <property type="entry name" value="matE"/>
    <property type="match status" value="1"/>
</dbReference>
<dbReference type="GO" id="GO:0015297">
    <property type="term" value="F:antiporter activity"/>
    <property type="evidence" value="ECO:0007669"/>
    <property type="project" value="InterPro"/>
</dbReference>
<dbReference type="InterPro" id="IPR002528">
    <property type="entry name" value="MATE_fam"/>
</dbReference>
<feature type="transmembrane region" description="Helical" evidence="7">
    <location>
        <begin position="362"/>
        <end position="383"/>
    </location>
</feature>
<dbReference type="EMBL" id="KV425552">
    <property type="protein sequence ID" value="KZT30058.1"/>
    <property type="molecule type" value="Genomic_DNA"/>
</dbReference>
<dbReference type="STRING" id="1314782.A0A165VR31"/>
<evidence type="ECO:0000256" key="2">
    <source>
        <dbReference type="ARBA" id="ARBA00010199"/>
    </source>
</evidence>
<evidence type="ECO:0000256" key="6">
    <source>
        <dbReference type="SAM" id="MobiDB-lite"/>
    </source>
</evidence>
<comment type="subcellular location">
    <subcellularLocation>
        <location evidence="1">Membrane</location>
        <topology evidence="1">Multi-pass membrane protein</topology>
    </subcellularLocation>
</comment>
<dbReference type="Proteomes" id="UP000076761">
    <property type="component" value="Unassembled WGS sequence"/>
</dbReference>
<evidence type="ECO:0000256" key="4">
    <source>
        <dbReference type="ARBA" id="ARBA00022989"/>
    </source>
</evidence>
<accession>A0A165VR31</accession>
<feature type="transmembrane region" description="Helical" evidence="7">
    <location>
        <begin position="133"/>
        <end position="154"/>
    </location>
</feature>
<evidence type="ECO:0000256" key="3">
    <source>
        <dbReference type="ARBA" id="ARBA00022692"/>
    </source>
</evidence>
<gene>
    <name evidence="8" type="ORF">NEOLEDRAFT_1126838</name>
</gene>
<feature type="region of interest" description="Disordered" evidence="6">
    <location>
        <begin position="1"/>
        <end position="36"/>
    </location>
</feature>
<evidence type="ECO:0000313" key="8">
    <source>
        <dbReference type="EMBL" id="KZT30058.1"/>
    </source>
</evidence>
<reference evidence="8 9" key="1">
    <citation type="journal article" date="2016" name="Mol. Biol. Evol.">
        <title>Comparative Genomics of Early-Diverging Mushroom-Forming Fungi Provides Insights into the Origins of Lignocellulose Decay Capabilities.</title>
        <authorList>
            <person name="Nagy L.G."/>
            <person name="Riley R."/>
            <person name="Tritt A."/>
            <person name="Adam C."/>
            <person name="Daum C."/>
            <person name="Floudas D."/>
            <person name="Sun H."/>
            <person name="Yadav J.S."/>
            <person name="Pangilinan J."/>
            <person name="Larsson K.H."/>
            <person name="Matsuura K."/>
            <person name="Barry K."/>
            <person name="Labutti K."/>
            <person name="Kuo R."/>
            <person name="Ohm R.A."/>
            <person name="Bhattacharya S.S."/>
            <person name="Shirouzu T."/>
            <person name="Yoshinaga Y."/>
            <person name="Martin F.M."/>
            <person name="Grigoriev I.V."/>
            <person name="Hibbett D.S."/>
        </authorList>
    </citation>
    <scope>NUCLEOTIDE SEQUENCE [LARGE SCALE GENOMIC DNA]</scope>
    <source>
        <strain evidence="8 9">HHB14362 ss-1</strain>
    </source>
</reference>
<keyword evidence="3 7" id="KW-0812">Transmembrane</keyword>
<feature type="transmembrane region" description="Helical" evidence="7">
    <location>
        <begin position="231"/>
        <end position="251"/>
    </location>
</feature>
<dbReference type="AlphaFoldDB" id="A0A165VR31"/>
<feature type="transmembrane region" description="Helical" evidence="7">
    <location>
        <begin position="461"/>
        <end position="481"/>
    </location>
</feature>
<comment type="similarity">
    <text evidence="2">Belongs to the multi antimicrobial extrusion (MATE) (TC 2.A.66.1) family.</text>
</comment>
<dbReference type="CDD" id="cd13132">
    <property type="entry name" value="MATE_eukaryotic"/>
    <property type="match status" value="1"/>
</dbReference>
<feature type="transmembrane region" description="Helical" evidence="7">
    <location>
        <begin position="431"/>
        <end position="449"/>
    </location>
</feature>
<dbReference type="Pfam" id="PF01554">
    <property type="entry name" value="MatE"/>
    <property type="match status" value="2"/>
</dbReference>
<sequence length="517" mass="55018">MSSDPALNETEPLLPHSSPASDDGTAVASPPPGELPEVEGASRLVGGLRLFRALLTDSVPVILSYILQNSIQTASVLIAGHLGPNELSIAAFSSMLAFVTGWIVALGGTTALDTFGSQAFTGGARRSDLSIHFQRCLVCLWILLLPVCGIWGFMEPVLLALGQEEFLSKGVQSYLRVLIVGAPGYVGFESLKKYLQCQGIMGASTLVLVLVAPVNIALNIFFVHYTSLGFLGSPVALSITYWLLFFLLIVITRFSATHKRNGTWGGIQVKAALDPSSCLVFYKLALPGILQVGTEWAAFEIVALAAGRLGALPLAAQSVIMTTDQIMSTIPFGIGVAASARVGNFIGARSVVGAKHAAHASALLAVILGLVVMVLLISTRNVFGYIFSDDQAVVSLVSKVMPLVASFQVADGLAGSCGGVLRGLGRQRVGALFNFVAYYVLALPVGLSLAFRTDLGLQGLWIGQVVGLFIVGLGLYGVVWLKTDWEFEVRKGIERNLQEAKRRAVLEQVDELYHDEN</sequence>
<dbReference type="GO" id="GO:1990961">
    <property type="term" value="P:xenobiotic detoxification by transmembrane export across the plasma membrane"/>
    <property type="evidence" value="ECO:0007669"/>
    <property type="project" value="InterPro"/>
</dbReference>
<keyword evidence="5 7" id="KW-0472">Membrane</keyword>
<feature type="transmembrane region" description="Helical" evidence="7">
    <location>
        <begin position="203"/>
        <end position="225"/>
    </location>
</feature>
<organism evidence="8 9">
    <name type="scientific">Neolentinus lepideus HHB14362 ss-1</name>
    <dbReference type="NCBI Taxonomy" id="1314782"/>
    <lineage>
        <taxon>Eukaryota</taxon>
        <taxon>Fungi</taxon>
        <taxon>Dikarya</taxon>
        <taxon>Basidiomycota</taxon>
        <taxon>Agaricomycotina</taxon>
        <taxon>Agaricomycetes</taxon>
        <taxon>Gloeophyllales</taxon>
        <taxon>Gloeophyllaceae</taxon>
        <taxon>Neolentinus</taxon>
    </lineage>
</organism>
<dbReference type="GO" id="GO:0042910">
    <property type="term" value="F:xenobiotic transmembrane transporter activity"/>
    <property type="evidence" value="ECO:0007669"/>
    <property type="project" value="InterPro"/>
</dbReference>
<dbReference type="FunCoup" id="A0A165VR31">
    <property type="interactions" value="31"/>
</dbReference>
<proteinExistence type="inferred from homology"/>
<protein>
    <submittedName>
        <fullName evidence="8">MATE efflux family protein</fullName>
    </submittedName>
</protein>
<dbReference type="InterPro" id="IPR045069">
    <property type="entry name" value="MATE_euk"/>
</dbReference>
<feature type="transmembrane region" description="Helical" evidence="7">
    <location>
        <begin position="174"/>
        <end position="191"/>
    </location>
</feature>
<evidence type="ECO:0000256" key="7">
    <source>
        <dbReference type="SAM" id="Phobius"/>
    </source>
</evidence>
<evidence type="ECO:0000256" key="1">
    <source>
        <dbReference type="ARBA" id="ARBA00004141"/>
    </source>
</evidence>
<dbReference type="OrthoDB" id="2126698at2759"/>
<evidence type="ECO:0000313" key="9">
    <source>
        <dbReference type="Proteomes" id="UP000076761"/>
    </source>
</evidence>